<comment type="caution">
    <text evidence="3">The sequence shown here is derived from an EMBL/GenBank/DDBJ whole genome shotgun (WGS) entry which is preliminary data.</text>
</comment>
<gene>
    <name evidence="3" type="ORF">AUJ42_02790</name>
</gene>
<reference evidence="3 4" key="1">
    <citation type="journal article" date="2016" name="Environ. Microbiol.">
        <title>Genomic resolution of a cold subsurface aquifer community provides metabolic insights for novel microbes adapted to high CO concentrations.</title>
        <authorList>
            <person name="Probst A.J."/>
            <person name="Castelle C.J."/>
            <person name="Singh A."/>
            <person name="Brown C.T."/>
            <person name="Anantharaman K."/>
            <person name="Sharon I."/>
            <person name="Hug L.A."/>
            <person name="Burstein D."/>
            <person name="Emerson J.B."/>
            <person name="Thomas B.C."/>
            <person name="Banfield J.F."/>
        </authorList>
    </citation>
    <scope>NUCLEOTIDE SEQUENCE [LARGE SCALE GENOMIC DNA]</scope>
    <source>
        <strain evidence="3">CG1_02_44_10</strain>
    </source>
</reference>
<dbReference type="InterPro" id="IPR035093">
    <property type="entry name" value="RelE/ParE_toxin_dom_sf"/>
</dbReference>
<evidence type="ECO:0000313" key="4">
    <source>
        <dbReference type="Proteomes" id="UP000182345"/>
    </source>
</evidence>
<dbReference type="Pfam" id="PF05016">
    <property type="entry name" value="ParE_toxin"/>
    <property type="match status" value="1"/>
</dbReference>
<dbReference type="EMBL" id="MNUK01000063">
    <property type="protein sequence ID" value="OIN90690.1"/>
    <property type="molecule type" value="Genomic_DNA"/>
</dbReference>
<dbReference type="Gene3D" id="3.30.2310.20">
    <property type="entry name" value="RelE-like"/>
    <property type="match status" value="1"/>
</dbReference>
<evidence type="ECO:0000256" key="1">
    <source>
        <dbReference type="ARBA" id="ARBA00006226"/>
    </source>
</evidence>
<dbReference type="PANTHER" id="PTHR35601">
    <property type="entry name" value="TOXIN RELE"/>
    <property type="match status" value="1"/>
</dbReference>
<accession>A0A1J4RW97</accession>
<dbReference type="SUPFAM" id="SSF143011">
    <property type="entry name" value="RelE-like"/>
    <property type="match status" value="1"/>
</dbReference>
<name>A0A1J4RW97_9BACT</name>
<protein>
    <recommendedName>
        <fullName evidence="5">Plasmid stabilization protein</fullName>
    </recommendedName>
</protein>
<keyword evidence="2" id="KW-1277">Toxin-antitoxin system</keyword>
<dbReference type="Proteomes" id="UP000182345">
    <property type="component" value="Unassembled WGS sequence"/>
</dbReference>
<evidence type="ECO:0000256" key="2">
    <source>
        <dbReference type="ARBA" id="ARBA00022649"/>
    </source>
</evidence>
<organism evidence="3 4">
    <name type="scientific">Candidatus Collierbacteria bacterium CG1_02_44_10</name>
    <dbReference type="NCBI Taxonomy" id="1805087"/>
    <lineage>
        <taxon>Bacteria</taxon>
        <taxon>Candidatus Collieribacteriota</taxon>
    </lineage>
</organism>
<comment type="similarity">
    <text evidence="1">Belongs to the RelE toxin family.</text>
</comment>
<sequence length="83" mass="9895">MPYKLLYTASAQEDIKKLDNVARKRLKGKLELLMTDPIYFSKKLVHPDLGTYRYRVGDYRIIFDLHGKDIVILRVGHRREIYK</sequence>
<dbReference type="AlphaFoldDB" id="A0A1J4RW97"/>
<evidence type="ECO:0008006" key="5">
    <source>
        <dbReference type="Google" id="ProtNLM"/>
    </source>
</evidence>
<dbReference type="InterPro" id="IPR007712">
    <property type="entry name" value="RelE/ParE_toxin"/>
</dbReference>
<dbReference type="PANTHER" id="PTHR35601:SF1">
    <property type="entry name" value="TOXIN RELE"/>
    <property type="match status" value="1"/>
</dbReference>
<evidence type="ECO:0000313" key="3">
    <source>
        <dbReference type="EMBL" id="OIN90690.1"/>
    </source>
</evidence>
<proteinExistence type="inferred from homology"/>